<gene>
    <name evidence="1" type="ORF">BDR25DRAFT_345385</name>
</gene>
<dbReference type="EMBL" id="MU003523">
    <property type="protein sequence ID" value="KAF2466800.1"/>
    <property type="molecule type" value="Genomic_DNA"/>
</dbReference>
<organism evidence="1 2">
    <name type="scientific">Lindgomyces ingoldianus</name>
    <dbReference type="NCBI Taxonomy" id="673940"/>
    <lineage>
        <taxon>Eukaryota</taxon>
        <taxon>Fungi</taxon>
        <taxon>Dikarya</taxon>
        <taxon>Ascomycota</taxon>
        <taxon>Pezizomycotina</taxon>
        <taxon>Dothideomycetes</taxon>
        <taxon>Pleosporomycetidae</taxon>
        <taxon>Pleosporales</taxon>
        <taxon>Lindgomycetaceae</taxon>
        <taxon>Lindgomyces</taxon>
    </lineage>
</organism>
<name>A0ACB6QIT1_9PLEO</name>
<proteinExistence type="predicted"/>
<accession>A0ACB6QIT1</accession>
<sequence>MTRRYQGPVAFLLFCIVASAGKTCYRPNKVPEPDHVPCNQSADYSHCYVNWRSSSCFQECKGAKNPIPITPTGGFVSVDAGVRLFCCDVNTFDKDSGNYRRTGSIEVFNSTHTNATTPVIVSNASIAPTQTVTVTAPVSSEAESLATAKETAIGVGVGAPLALALVGVSFLLWREKRKRRETEERNLEIQRLVKRELVRTQKSGPYTHAYGDMRTRTSPIDGWPLESGGAGIEELSTTGGRSELGVVLTRGGVELE</sequence>
<evidence type="ECO:0000313" key="2">
    <source>
        <dbReference type="Proteomes" id="UP000799755"/>
    </source>
</evidence>
<protein>
    <submittedName>
        <fullName evidence="1">Uncharacterized protein</fullName>
    </submittedName>
</protein>
<reference evidence="1" key="1">
    <citation type="journal article" date="2020" name="Stud. Mycol.">
        <title>101 Dothideomycetes genomes: a test case for predicting lifestyles and emergence of pathogens.</title>
        <authorList>
            <person name="Haridas S."/>
            <person name="Albert R."/>
            <person name="Binder M."/>
            <person name="Bloem J."/>
            <person name="Labutti K."/>
            <person name="Salamov A."/>
            <person name="Andreopoulos B."/>
            <person name="Baker S."/>
            <person name="Barry K."/>
            <person name="Bills G."/>
            <person name="Bluhm B."/>
            <person name="Cannon C."/>
            <person name="Castanera R."/>
            <person name="Culley D."/>
            <person name="Daum C."/>
            <person name="Ezra D."/>
            <person name="Gonzalez J."/>
            <person name="Henrissat B."/>
            <person name="Kuo A."/>
            <person name="Liang C."/>
            <person name="Lipzen A."/>
            <person name="Lutzoni F."/>
            <person name="Magnuson J."/>
            <person name="Mondo S."/>
            <person name="Nolan M."/>
            <person name="Ohm R."/>
            <person name="Pangilinan J."/>
            <person name="Park H.-J."/>
            <person name="Ramirez L."/>
            <person name="Alfaro M."/>
            <person name="Sun H."/>
            <person name="Tritt A."/>
            <person name="Yoshinaga Y."/>
            <person name="Zwiers L.-H."/>
            <person name="Turgeon B."/>
            <person name="Goodwin S."/>
            <person name="Spatafora J."/>
            <person name="Crous P."/>
            <person name="Grigoriev I."/>
        </authorList>
    </citation>
    <scope>NUCLEOTIDE SEQUENCE</scope>
    <source>
        <strain evidence="1">ATCC 200398</strain>
    </source>
</reference>
<keyword evidence="2" id="KW-1185">Reference proteome</keyword>
<comment type="caution">
    <text evidence="1">The sequence shown here is derived from an EMBL/GenBank/DDBJ whole genome shotgun (WGS) entry which is preliminary data.</text>
</comment>
<evidence type="ECO:0000313" key="1">
    <source>
        <dbReference type="EMBL" id="KAF2466800.1"/>
    </source>
</evidence>
<dbReference type="Proteomes" id="UP000799755">
    <property type="component" value="Unassembled WGS sequence"/>
</dbReference>